<gene>
    <name evidence="5" type="ORF">PN838_01340</name>
</gene>
<reference evidence="5 6" key="1">
    <citation type="submission" date="2023-01" db="EMBL/GenBank/DDBJ databases">
        <title>Psychrosphaera sp. nov., isolated from marine algae.</title>
        <authorList>
            <person name="Bayburt H."/>
            <person name="Choi B.J."/>
            <person name="Kim J.M."/>
            <person name="Choi D.G."/>
            <person name="Jeon C.O."/>
        </authorList>
    </citation>
    <scope>NUCLEOTIDE SEQUENCE [LARGE SCALE GENOMIC DNA]</scope>
    <source>
        <strain evidence="5 6">G1-22</strain>
    </source>
</reference>
<evidence type="ECO:0000256" key="3">
    <source>
        <dbReference type="ARBA" id="ARBA00023065"/>
    </source>
</evidence>
<accession>A0ABT5F880</accession>
<dbReference type="PANTHER" id="PTHR46157:SF4">
    <property type="entry name" value="K(+) EFFLUX ANTIPORTER 3, CHLOROPLASTIC"/>
    <property type="match status" value="1"/>
</dbReference>
<dbReference type="PANTHER" id="PTHR46157">
    <property type="entry name" value="K(+) EFFLUX ANTIPORTER 3, CHLOROPLASTIC"/>
    <property type="match status" value="1"/>
</dbReference>
<keyword evidence="3" id="KW-0406">Ion transport</keyword>
<keyword evidence="2" id="KW-0050">Antiport</keyword>
<keyword evidence="6" id="KW-1185">Reference proteome</keyword>
<keyword evidence="1" id="KW-0813">Transport</keyword>
<dbReference type="InterPro" id="IPR003148">
    <property type="entry name" value="RCK_N"/>
</dbReference>
<comment type="caution">
    <text evidence="5">The sequence shown here is derived from an EMBL/GenBank/DDBJ whole genome shotgun (WGS) entry which is preliminary data.</text>
</comment>
<sequence length="122" mass="13675">MPVFYADVTKPETLHSAGIANAESIIVTVNDSEVATTLVEILSQHYPSIKIYARGHNAPICKKLMDLGAYKVVSENLEASIELSRQLLLSSGFTFEQQDELLTDYKQDYYEQVHPDNAKVKK</sequence>
<dbReference type="Proteomes" id="UP001528411">
    <property type="component" value="Unassembled WGS sequence"/>
</dbReference>
<dbReference type="InterPro" id="IPR036291">
    <property type="entry name" value="NAD(P)-bd_dom_sf"/>
</dbReference>
<dbReference type="Pfam" id="PF02254">
    <property type="entry name" value="TrkA_N"/>
    <property type="match status" value="1"/>
</dbReference>
<dbReference type="RefSeq" id="WP_272179542.1">
    <property type="nucleotide sequence ID" value="NZ_JAQOMS010000002.1"/>
</dbReference>
<name>A0ABT5F880_9GAMM</name>
<evidence type="ECO:0000313" key="5">
    <source>
        <dbReference type="EMBL" id="MDC2887742.1"/>
    </source>
</evidence>
<dbReference type="SUPFAM" id="SSF51735">
    <property type="entry name" value="NAD(P)-binding Rossmann-fold domains"/>
    <property type="match status" value="1"/>
</dbReference>
<protein>
    <submittedName>
        <fullName evidence="5">NAD-binding protein</fullName>
    </submittedName>
</protein>
<proteinExistence type="predicted"/>
<organism evidence="5 6">
    <name type="scientific">Psychrosphaera algicola</name>
    <dbReference type="NCBI Taxonomy" id="3023714"/>
    <lineage>
        <taxon>Bacteria</taxon>
        <taxon>Pseudomonadati</taxon>
        <taxon>Pseudomonadota</taxon>
        <taxon>Gammaproteobacteria</taxon>
        <taxon>Alteromonadales</taxon>
        <taxon>Pseudoalteromonadaceae</taxon>
        <taxon>Psychrosphaera</taxon>
    </lineage>
</organism>
<dbReference type="PROSITE" id="PS51201">
    <property type="entry name" value="RCK_N"/>
    <property type="match status" value="1"/>
</dbReference>
<dbReference type="Gene3D" id="3.40.50.720">
    <property type="entry name" value="NAD(P)-binding Rossmann-like Domain"/>
    <property type="match status" value="1"/>
</dbReference>
<evidence type="ECO:0000256" key="1">
    <source>
        <dbReference type="ARBA" id="ARBA00022448"/>
    </source>
</evidence>
<feature type="domain" description="RCK N-terminal" evidence="4">
    <location>
        <begin position="1"/>
        <end position="74"/>
    </location>
</feature>
<dbReference type="EMBL" id="JAQOMS010000002">
    <property type="protein sequence ID" value="MDC2887742.1"/>
    <property type="molecule type" value="Genomic_DNA"/>
</dbReference>
<evidence type="ECO:0000259" key="4">
    <source>
        <dbReference type="PROSITE" id="PS51201"/>
    </source>
</evidence>
<evidence type="ECO:0000256" key="2">
    <source>
        <dbReference type="ARBA" id="ARBA00022449"/>
    </source>
</evidence>
<evidence type="ECO:0000313" key="6">
    <source>
        <dbReference type="Proteomes" id="UP001528411"/>
    </source>
</evidence>